<organism evidence="1 2">
    <name type="scientific">Streptomyces spororaveus</name>
    <dbReference type="NCBI Taxonomy" id="284039"/>
    <lineage>
        <taxon>Bacteria</taxon>
        <taxon>Bacillati</taxon>
        <taxon>Actinomycetota</taxon>
        <taxon>Actinomycetes</taxon>
        <taxon>Kitasatosporales</taxon>
        <taxon>Streptomycetaceae</taxon>
        <taxon>Streptomyces</taxon>
    </lineage>
</organism>
<proteinExistence type="predicted"/>
<sequence length="331" mass="35795">MSTPKAWPDLADKAALREWMVARRDDGVRPPARTMAELRARQLQKISRTLRDGVDPEPSEQPRRPILQFALDGESVPGHKVEAGVLGTWLEALQTAVHSVAYALDEMRPTHQAGPVPKGIQAATKLLAGPVFASSYGMVLEGSATPGQRELPGTGNDQLLDRAINRILDVADEADSASGAEEAVLDAALPLGRRAISHLAELSEILASTGTNVTFTWQSEATERRVSRLTTSSADHCRKALRSAQVEDSTDRLTGTVVGGSKIRGVIELETSGRVVLIRTQKDAVTQLLATYAERQVSADVHVLTARSPGGREHHSYTLLNLDLNEPESER</sequence>
<evidence type="ECO:0000313" key="2">
    <source>
        <dbReference type="Proteomes" id="UP000608522"/>
    </source>
</evidence>
<dbReference type="Proteomes" id="UP000608522">
    <property type="component" value="Unassembled WGS sequence"/>
</dbReference>
<dbReference type="RefSeq" id="WP_202200183.1">
    <property type="nucleotide sequence ID" value="NZ_BAAATO010000001.1"/>
</dbReference>
<reference evidence="2" key="1">
    <citation type="submission" date="2023-07" db="EMBL/GenBank/DDBJ databases">
        <title>Whole genome shotgun sequence of Streptomyces spororaveus NBRC 15456.</title>
        <authorList>
            <person name="Komaki H."/>
            <person name="Tamura T."/>
        </authorList>
    </citation>
    <scope>NUCLEOTIDE SEQUENCE [LARGE SCALE GENOMIC DNA]</scope>
    <source>
        <strain evidence="2">NBRC 15456</strain>
    </source>
</reference>
<accession>A0ABQ3TD72</accession>
<protein>
    <submittedName>
        <fullName evidence="1">Uncharacterized protein</fullName>
    </submittedName>
</protein>
<evidence type="ECO:0000313" key="1">
    <source>
        <dbReference type="EMBL" id="GHI78372.1"/>
    </source>
</evidence>
<keyword evidence="2" id="KW-1185">Reference proteome</keyword>
<name>A0ABQ3TD72_9ACTN</name>
<gene>
    <name evidence="1" type="ORF">Sspor_39330</name>
</gene>
<dbReference type="EMBL" id="BNED01000005">
    <property type="protein sequence ID" value="GHI78372.1"/>
    <property type="molecule type" value="Genomic_DNA"/>
</dbReference>
<comment type="caution">
    <text evidence="1">The sequence shown here is derived from an EMBL/GenBank/DDBJ whole genome shotgun (WGS) entry which is preliminary data.</text>
</comment>